<proteinExistence type="predicted"/>
<evidence type="ECO:0000256" key="2">
    <source>
        <dbReference type="ARBA" id="ARBA00022679"/>
    </source>
</evidence>
<organism evidence="3 4">
    <name type="scientific">Gulosibacter chungangensis</name>
    <dbReference type="NCBI Taxonomy" id="979746"/>
    <lineage>
        <taxon>Bacteria</taxon>
        <taxon>Bacillati</taxon>
        <taxon>Actinomycetota</taxon>
        <taxon>Actinomycetes</taxon>
        <taxon>Micrococcales</taxon>
        <taxon>Microbacteriaceae</taxon>
        <taxon>Gulosibacter</taxon>
    </lineage>
</organism>
<accession>A0A7J5BA60</accession>
<gene>
    <name evidence="3" type="ORF">F8O05_13925</name>
</gene>
<dbReference type="PANTHER" id="PTHR34136">
    <property type="match status" value="1"/>
</dbReference>
<dbReference type="GO" id="GO:0016758">
    <property type="term" value="F:hexosyltransferase activity"/>
    <property type="evidence" value="ECO:0007669"/>
    <property type="project" value="TreeGrafter"/>
</dbReference>
<evidence type="ECO:0000313" key="4">
    <source>
        <dbReference type="Proteomes" id="UP000433493"/>
    </source>
</evidence>
<protein>
    <submittedName>
        <fullName evidence="3">WecB/TagA/CpsF family glycosyltransferase</fullName>
    </submittedName>
</protein>
<dbReference type="AlphaFoldDB" id="A0A7J5BA60"/>
<dbReference type="RefSeq" id="WP_158053347.1">
    <property type="nucleotide sequence ID" value="NZ_WBKB01000011.1"/>
</dbReference>
<keyword evidence="1" id="KW-0328">Glycosyltransferase</keyword>
<dbReference type="OrthoDB" id="9771846at2"/>
<reference evidence="3 4" key="1">
    <citation type="submission" date="2019-09" db="EMBL/GenBank/DDBJ databases">
        <title>Phylogeny of genus Pseudoclavibacter and closely related genus.</title>
        <authorList>
            <person name="Li Y."/>
        </authorList>
    </citation>
    <scope>NUCLEOTIDE SEQUENCE [LARGE SCALE GENOMIC DNA]</scope>
    <source>
        <strain evidence="3 4">KCTC 13959</strain>
    </source>
</reference>
<sequence>MEITPFRMNDFLSTLSDKFRNSSRAIVAGHNLHSVYLYHSNHSMRVFYESASLVLPDGMPVQIDYRLSGGRIKSERIGSTDWLLHLDRVEHLSRLLIIGAGAKANSRTVDRMKKLLPHCIVRGIPGDQWDSEKERQAIQAYEDFQPNLTLLGLGMPLQESVALRLQELPSGGTIATVGGAIDQLAGEQRNSPRWLGRLGLEWLWRLITQPSRLAHRYLVEPWKLLSLRLKMLTRQGH</sequence>
<evidence type="ECO:0000256" key="1">
    <source>
        <dbReference type="ARBA" id="ARBA00022676"/>
    </source>
</evidence>
<keyword evidence="2 3" id="KW-0808">Transferase</keyword>
<dbReference type="Pfam" id="PF03808">
    <property type="entry name" value="Glyco_tran_WecG"/>
    <property type="match status" value="1"/>
</dbReference>
<dbReference type="CDD" id="cd06533">
    <property type="entry name" value="Glyco_transf_WecG_TagA"/>
    <property type="match status" value="1"/>
</dbReference>
<dbReference type="NCBIfam" id="TIGR00696">
    <property type="entry name" value="wecG_tagA_cpsF"/>
    <property type="match status" value="1"/>
</dbReference>
<name>A0A7J5BA60_9MICO</name>
<dbReference type="InterPro" id="IPR004629">
    <property type="entry name" value="WecG_TagA_CpsF"/>
</dbReference>
<keyword evidence="4" id="KW-1185">Reference proteome</keyword>
<comment type="caution">
    <text evidence="3">The sequence shown here is derived from an EMBL/GenBank/DDBJ whole genome shotgun (WGS) entry which is preliminary data.</text>
</comment>
<dbReference type="PANTHER" id="PTHR34136:SF1">
    <property type="entry name" value="UDP-N-ACETYL-D-MANNOSAMINURONIC ACID TRANSFERASE"/>
    <property type="match status" value="1"/>
</dbReference>
<evidence type="ECO:0000313" key="3">
    <source>
        <dbReference type="EMBL" id="KAB1641002.1"/>
    </source>
</evidence>
<dbReference type="EMBL" id="WBKB01000011">
    <property type="protein sequence ID" value="KAB1641002.1"/>
    <property type="molecule type" value="Genomic_DNA"/>
</dbReference>
<dbReference type="Proteomes" id="UP000433493">
    <property type="component" value="Unassembled WGS sequence"/>
</dbReference>